<evidence type="ECO:0000259" key="1">
    <source>
        <dbReference type="Pfam" id="PF00534"/>
    </source>
</evidence>
<accession>A0A1H7QLJ1</accession>
<dbReference type="Gene3D" id="3.40.50.2000">
    <property type="entry name" value="Glycogen Phosphorylase B"/>
    <property type="match status" value="2"/>
</dbReference>
<feature type="domain" description="Glycosyltransferase subfamily 4-like N-terminal" evidence="2">
    <location>
        <begin position="17"/>
        <end position="175"/>
    </location>
</feature>
<evidence type="ECO:0000313" key="4">
    <source>
        <dbReference type="EMBL" id="SEL48970.1"/>
    </source>
</evidence>
<dbReference type="CDD" id="cd03812">
    <property type="entry name" value="GT4_CapH-like"/>
    <property type="match status" value="1"/>
</dbReference>
<evidence type="ECO:0000313" key="3">
    <source>
        <dbReference type="EMBL" id="GEK88412.1"/>
    </source>
</evidence>
<dbReference type="InterPro" id="IPR050194">
    <property type="entry name" value="Glycosyltransferase_grp1"/>
</dbReference>
<dbReference type="Pfam" id="PF13439">
    <property type="entry name" value="Glyco_transf_4"/>
    <property type="match status" value="1"/>
</dbReference>
<dbReference type="InterPro" id="IPR028098">
    <property type="entry name" value="Glyco_trans_4-like_N"/>
</dbReference>
<evidence type="ECO:0000313" key="6">
    <source>
        <dbReference type="Proteomes" id="UP000321425"/>
    </source>
</evidence>
<dbReference type="RefSeq" id="WP_091486317.1">
    <property type="nucleotide sequence ID" value="NZ_BJUX01000003.1"/>
</dbReference>
<dbReference type="GO" id="GO:0016757">
    <property type="term" value="F:glycosyltransferase activity"/>
    <property type="evidence" value="ECO:0007669"/>
    <property type="project" value="InterPro"/>
</dbReference>
<protein>
    <submittedName>
        <fullName evidence="3">Glycosyltransferase EpsF</fullName>
    </submittedName>
    <submittedName>
        <fullName evidence="4">Glycosyltransferase involved in cell wall bisynthesis</fullName>
    </submittedName>
</protein>
<dbReference type="InterPro" id="IPR001296">
    <property type="entry name" value="Glyco_trans_1"/>
</dbReference>
<name>A0A1H7QLJ1_9LACT</name>
<keyword evidence="4" id="KW-0808">Transferase</keyword>
<dbReference type="SUPFAM" id="SSF53756">
    <property type="entry name" value="UDP-Glycosyltransferase/glycogen phosphorylase"/>
    <property type="match status" value="1"/>
</dbReference>
<keyword evidence="6" id="KW-1185">Reference proteome</keyword>
<dbReference type="PANTHER" id="PTHR45947">
    <property type="entry name" value="SULFOQUINOVOSYL TRANSFERASE SQD2"/>
    <property type="match status" value="1"/>
</dbReference>
<dbReference type="AlphaFoldDB" id="A0A1H7QLJ1"/>
<reference evidence="4 5" key="1">
    <citation type="submission" date="2016-10" db="EMBL/GenBank/DDBJ databases">
        <authorList>
            <person name="de Groot N.N."/>
        </authorList>
    </citation>
    <scope>NUCLEOTIDE SEQUENCE [LARGE SCALE GENOMIC DNA]</scope>
    <source>
        <strain evidence="4 5">DSM 19182</strain>
    </source>
</reference>
<sequence length="375" mass="42845">MAKKPVRILHVLGYFDFGGTESLVMNIFRHIDRSQVIFDFVVHSEREGAYEKEAKELGAKIYRVPQYKGKNHLSYKKAWRSFFKLHPEYAIIHGHVRSTASIYLNIADSYGLKTIAHSHSISSGSGVSGFIKTLMQKRIRNKADQFLACSKEAGQWLFGDEVVEQPNFHVMNNAIEGQKYIYNEEIRNQLRNELAVDDHLVIGHLGRFHESKNHMRLLELFNSVHERIPHAKLMLIGDGELSEQIKEKTEELNLSDHVLFMGSRNDAHELLQAMDVFLFPSKYEGLGIAVVEAQASSLPCVVSDTVPDEAVYTKLVTSVNLDEPDSVWVKQIEKAANLERKSRVTLEDLKEAHYDIAEIASWYNRYVTNLLTKES</sequence>
<gene>
    <name evidence="3" type="primary">epsF</name>
    <name evidence="3" type="ORF">APU01nite_04510</name>
    <name evidence="4" type="ORF">SAMN04488100_10258</name>
</gene>
<dbReference type="EMBL" id="BJUX01000003">
    <property type="protein sequence ID" value="GEK88412.1"/>
    <property type="molecule type" value="Genomic_DNA"/>
</dbReference>
<organism evidence="4 5">
    <name type="scientific">Alkalibacterium putridalgicola</name>
    <dbReference type="NCBI Taxonomy" id="426703"/>
    <lineage>
        <taxon>Bacteria</taxon>
        <taxon>Bacillati</taxon>
        <taxon>Bacillota</taxon>
        <taxon>Bacilli</taxon>
        <taxon>Lactobacillales</taxon>
        <taxon>Carnobacteriaceae</taxon>
        <taxon>Alkalibacterium</taxon>
    </lineage>
</organism>
<evidence type="ECO:0000313" key="5">
    <source>
        <dbReference type="Proteomes" id="UP000198548"/>
    </source>
</evidence>
<dbReference type="Proteomes" id="UP000321425">
    <property type="component" value="Unassembled WGS sequence"/>
</dbReference>
<dbReference type="Proteomes" id="UP000198548">
    <property type="component" value="Unassembled WGS sequence"/>
</dbReference>
<reference evidence="3 6" key="2">
    <citation type="submission" date="2019-07" db="EMBL/GenBank/DDBJ databases">
        <title>Whole genome shotgun sequence of Alkalibacterium putridalgicola NBRC 103243.</title>
        <authorList>
            <person name="Hosoyama A."/>
            <person name="Uohara A."/>
            <person name="Ohji S."/>
            <person name="Ichikawa N."/>
        </authorList>
    </citation>
    <scope>NUCLEOTIDE SEQUENCE [LARGE SCALE GENOMIC DNA]</scope>
    <source>
        <strain evidence="3 6">NBRC 103243</strain>
    </source>
</reference>
<feature type="domain" description="Glycosyl transferase family 1" evidence="1">
    <location>
        <begin position="191"/>
        <end position="337"/>
    </location>
</feature>
<dbReference type="Pfam" id="PF00534">
    <property type="entry name" value="Glycos_transf_1"/>
    <property type="match status" value="1"/>
</dbReference>
<dbReference type="STRING" id="426703.SAMN04488100_10258"/>
<dbReference type="EMBL" id="FOBL01000002">
    <property type="protein sequence ID" value="SEL48970.1"/>
    <property type="molecule type" value="Genomic_DNA"/>
</dbReference>
<evidence type="ECO:0000259" key="2">
    <source>
        <dbReference type="Pfam" id="PF13439"/>
    </source>
</evidence>
<proteinExistence type="predicted"/>
<dbReference type="PANTHER" id="PTHR45947:SF3">
    <property type="entry name" value="SULFOQUINOVOSYL TRANSFERASE SQD2"/>
    <property type="match status" value="1"/>
</dbReference>